<keyword evidence="5" id="KW-1003">Cell membrane</keyword>
<evidence type="ECO:0000313" key="13">
    <source>
        <dbReference type="Proteomes" id="UP001148018"/>
    </source>
</evidence>
<keyword evidence="7" id="KW-0965">Cell junction</keyword>
<accession>A0A9Q0I5B9</accession>
<evidence type="ECO:0000256" key="8">
    <source>
        <dbReference type="ARBA" id="ARBA00022989"/>
    </source>
</evidence>
<keyword evidence="6 11" id="KW-0812">Transmembrane</keyword>
<evidence type="ECO:0000256" key="3">
    <source>
        <dbReference type="ARBA" id="ARBA00008295"/>
    </source>
</evidence>
<evidence type="ECO:0000256" key="10">
    <source>
        <dbReference type="SAM" id="MobiDB-lite"/>
    </source>
</evidence>
<evidence type="ECO:0000313" key="12">
    <source>
        <dbReference type="EMBL" id="KAJ3584171.1"/>
    </source>
</evidence>
<evidence type="ECO:0000256" key="7">
    <source>
        <dbReference type="ARBA" id="ARBA00022949"/>
    </source>
</evidence>
<name>A0A9Q0I5B9_9TELE</name>
<feature type="region of interest" description="Disordered" evidence="10">
    <location>
        <begin position="236"/>
        <end position="257"/>
    </location>
</feature>
<keyword evidence="4" id="KW-0796">Tight junction</keyword>
<reference evidence="12" key="1">
    <citation type="submission" date="2022-07" db="EMBL/GenBank/DDBJ databases">
        <title>Chromosome-level genome of Muraenolepis orangiensis.</title>
        <authorList>
            <person name="Kim J."/>
        </authorList>
    </citation>
    <scope>NUCLEOTIDE SEQUENCE</scope>
    <source>
        <strain evidence="12">KU_S4_2022</strain>
        <tissue evidence="12">Muscle</tissue>
    </source>
</reference>
<evidence type="ECO:0000256" key="11">
    <source>
        <dbReference type="SAM" id="Phobius"/>
    </source>
</evidence>
<feature type="transmembrane region" description="Helical" evidence="11">
    <location>
        <begin position="185"/>
        <end position="207"/>
    </location>
</feature>
<dbReference type="Proteomes" id="UP001148018">
    <property type="component" value="Unassembled WGS sequence"/>
</dbReference>
<comment type="caution">
    <text evidence="12">The sequence shown here is derived from an EMBL/GenBank/DDBJ whole genome shotgun (WGS) entry which is preliminary data.</text>
</comment>
<comment type="similarity">
    <text evidence="3">Belongs to the claudin family.</text>
</comment>
<feature type="transmembrane region" description="Helical" evidence="11">
    <location>
        <begin position="12"/>
        <end position="35"/>
    </location>
</feature>
<dbReference type="Gene3D" id="1.20.140.150">
    <property type="match status" value="1"/>
</dbReference>
<dbReference type="Pfam" id="PF13903">
    <property type="entry name" value="Claudin_2"/>
    <property type="match status" value="1"/>
</dbReference>
<dbReference type="AlphaFoldDB" id="A0A9Q0I5B9"/>
<dbReference type="GO" id="GO:0005198">
    <property type="term" value="F:structural molecule activity"/>
    <property type="evidence" value="ECO:0007669"/>
    <property type="project" value="InterPro"/>
</dbReference>
<gene>
    <name evidence="12" type="ORF">NHX12_014667</name>
</gene>
<keyword evidence="8 11" id="KW-1133">Transmembrane helix</keyword>
<keyword evidence="13" id="KW-1185">Reference proteome</keyword>
<protein>
    <recommendedName>
        <fullName evidence="14">Claudin-34</fullName>
    </recommendedName>
</protein>
<dbReference type="OrthoDB" id="9895009at2759"/>
<dbReference type="InterPro" id="IPR006187">
    <property type="entry name" value="Claudin"/>
</dbReference>
<dbReference type="GO" id="GO:0005886">
    <property type="term" value="C:plasma membrane"/>
    <property type="evidence" value="ECO:0007669"/>
    <property type="project" value="UniProtKB-SubCell"/>
</dbReference>
<keyword evidence="9 11" id="KW-0472">Membrane</keyword>
<comment type="subcellular location">
    <subcellularLocation>
        <location evidence="1">Cell junction</location>
        <location evidence="1">Tight junction</location>
    </subcellularLocation>
    <subcellularLocation>
        <location evidence="2">Cell membrane</location>
        <topology evidence="2">Multi-pass membrane protein</topology>
    </subcellularLocation>
</comment>
<dbReference type="InterPro" id="IPR004031">
    <property type="entry name" value="PMP22/EMP/MP20/Claudin"/>
</dbReference>
<evidence type="ECO:0000256" key="9">
    <source>
        <dbReference type="ARBA" id="ARBA00023136"/>
    </source>
</evidence>
<evidence type="ECO:0000256" key="6">
    <source>
        <dbReference type="ARBA" id="ARBA00022692"/>
    </source>
</evidence>
<evidence type="ECO:0000256" key="2">
    <source>
        <dbReference type="ARBA" id="ARBA00004651"/>
    </source>
</evidence>
<organism evidence="12 13">
    <name type="scientific">Muraenolepis orangiensis</name>
    <name type="common">Patagonian moray cod</name>
    <dbReference type="NCBI Taxonomy" id="630683"/>
    <lineage>
        <taxon>Eukaryota</taxon>
        <taxon>Metazoa</taxon>
        <taxon>Chordata</taxon>
        <taxon>Craniata</taxon>
        <taxon>Vertebrata</taxon>
        <taxon>Euteleostomi</taxon>
        <taxon>Actinopterygii</taxon>
        <taxon>Neopterygii</taxon>
        <taxon>Teleostei</taxon>
        <taxon>Neoteleostei</taxon>
        <taxon>Acanthomorphata</taxon>
        <taxon>Zeiogadaria</taxon>
        <taxon>Gadariae</taxon>
        <taxon>Gadiformes</taxon>
        <taxon>Muraenolepidoidei</taxon>
        <taxon>Muraenolepididae</taxon>
        <taxon>Muraenolepis</taxon>
    </lineage>
</organism>
<feature type="transmembrane region" description="Helical" evidence="11">
    <location>
        <begin position="93"/>
        <end position="114"/>
    </location>
</feature>
<evidence type="ECO:0008006" key="14">
    <source>
        <dbReference type="Google" id="ProtNLM"/>
    </source>
</evidence>
<evidence type="ECO:0000256" key="4">
    <source>
        <dbReference type="ARBA" id="ARBA00022427"/>
    </source>
</evidence>
<dbReference type="PANTHER" id="PTHR12002">
    <property type="entry name" value="CLAUDIN"/>
    <property type="match status" value="1"/>
</dbReference>
<dbReference type="EMBL" id="JANIIK010000119">
    <property type="protein sequence ID" value="KAJ3584171.1"/>
    <property type="molecule type" value="Genomic_DNA"/>
</dbReference>
<dbReference type="GO" id="GO:0005923">
    <property type="term" value="C:bicellular tight junction"/>
    <property type="evidence" value="ECO:0007669"/>
    <property type="project" value="UniProtKB-SubCell"/>
</dbReference>
<sequence length="257" mass="26783">MTRDLGRTANSQLMALWLSIVCWTVTTATLGVVQWRVWYVRDTSVITSGVASVGVWKTCFDSHVLVSPGYLIMFCRGMAAGGSAARDFPPSEIIAAQVLVPLALVAGLGGNAVGVYALRNVYFGLCKGRGRSVRLAFSCAGALFLLSSALSLGPLAWNLHAVLSNHTIAFPPEFHMPEAPTSQSLGTGIVVGMAAGLLMLVSGVVFLSYRPPPGVTSTTRATRAWTAGSEATSAVRGAAGGGAAGKDNPAFDSHERL</sequence>
<evidence type="ECO:0000256" key="1">
    <source>
        <dbReference type="ARBA" id="ARBA00004435"/>
    </source>
</evidence>
<evidence type="ECO:0000256" key="5">
    <source>
        <dbReference type="ARBA" id="ARBA00022475"/>
    </source>
</evidence>
<proteinExistence type="inferred from homology"/>
<feature type="transmembrane region" description="Helical" evidence="11">
    <location>
        <begin position="135"/>
        <end position="157"/>
    </location>
</feature>